<dbReference type="Proteomes" id="UP000194280">
    <property type="component" value="Unassembled WGS sequence"/>
</dbReference>
<reference evidence="1 2" key="1">
    <citation type="submission" date="2017-01" db="EMBL/GenBank/DDBJ databases">
        <title>The recent genome duplication of the halophilic yeast Hortaea werneckii: insights from long-read sequencing.</title>
        <authorList>
            <person name="Sinha S."/>
            <person name="Flibotte S."/>
            <person name="Neira M."/>
            <person name="Lenassi M."/>
            <person name="Gostincar C."/>
            <person name="Stajich J.E."/>
            <person name="Nislow C.E."/>
        </authorList>
    </citation>
    <scope>NUCLEOTIDE SEQUENCE [LARGE SCALE GENOMIC DNA]</scope>
    <source>
        <strain evidence="1 2">EXF-2000</strain>
    </source>
</reference>
<name>A0A1Z5T713_HORWE</name>
<evidence type="ECO:0000313" key="2">
    <source>
        <dbReference type="Proteomes" id="UP000194280"/>
    </source>
</evidence>
<evidence type="ECO:0000313" key="1">
    <source>
        <dbReference type="EMBL" id="OTA31823.1"/>
    </source>
</evidence>
<proteinExistence type="predicted"/>
<protein>
    <submittedName>
        <fullName evidence="1">Uncharacterized protein</fullName>
    </submittedName>
</protein>
<comment type="caution">
    <text evidence="1">The sequence shown here is derived from an EMBL/GenBank/DDBJ whole genome shotgun (WGS) entry which is preliminary data.</text>
</comment>
<organism evidence="1 2">
    <name type="scientific">Hortaea werneckii EXF-2000</name>
    <dbReference type="NCBI Taxonomy" id="1157616"/>
    <lineage>
        <taxon>Eukaryota</taxon>
        <taxon>Fungi</taxon>
        <taxon>Dikarya</taxon>
        <taxon>Ascomycota</taxon>
        <taxon>Pezizomycotina</taxon>
        <taxon>Dothideomycetes</taxon>
        <taxon>Dothideomycetidae</taxon>
        <taxon>Mycosphaerellales</taxon>
        <taxon>Teratosphaeriaceae</taxon>
        <taxon>Hortaea</taxon>
    </lineage>
</organism>
<keyword evidence="2" id="KW-1185">Reference proteome</keyword>
<dbReference type="EMBL" id="MUNK01000106">
    <property type="protein sequence ID" value="OTA31823.1"/>
    <property type="molecule type" value="Genomic_DNA"/>
</dbReference>
<dbReference type="OrthoDB" id="10288291at2759"/>
<dbReference type="AlphaFoldDB" id="A0A1Z5T713"/>
<accession>A0A1Z5T713</accession>
<gene>
    <name evidence="1" type="ORF">BTJ68_09696</name>
</gene>
<sequence length="84" mass="9333">MVSAHILHSRSLLHHPRCHTSFGIRQQRHVYSPTGLPRDVKKRVGSGKTTELGRRLDFGANAALHIGHPKSRLLSVKTLPLVQA</sequence>
<dbReference type="VEuPathDB" id="FungiDB:BTJ68_09696"/>
<dbReference type="InParanoid" id="A0A1Z5T713"/>